<feature type="compositionally biased region" description="Basic and acidic residues" evidence="2">
    <location>
        <begin position="48"/>
        <end position="60"/>
    </location>
</feature>
<organism evidence="3 4">
    <name type="scientific">Morchella conica CCBAS932</name>
    <dbReference type="NCBI Taxonomy" id="1392247"/>
    <lineage>
        <taxon>Eukaryota</taxon>
        <taxon>Fungi</taxon>
        <taxon>Dikarya</taxon>
        <taxon>Ascomycota</taxon>
        <taxon>Pezizomycotina</taxon>
        <taxon>Pezizomycetes</taxon>
        <taxon>Pezizales</taxon>
        <taxon>Morchellaceae</taxon>
        <taxon>Morchella</taxon>
    </lineage>
</organism>
<evidence type="ECO:0000256" key="2">
    <source>
        <dbReference type="SAM" id="MobiDB-lite"/>
    </source>
</evidence>
<protein>
    <submittedName>
        <fullName evidence="3">Uncharacterized protein</fullName>
    </submittedName>
</protein>
<dbReference type="InParanoid" id="A0A3N4KS36"/>
<evidence type="ECO:0000313" key="4">
    <source>
        <dbReference type="Proteomes" id="UP000277580"/>
    </source>
</evidence>
<accession>A0A3N4KS36</accession>
<name>A0A3N4KS36_9PEZI</name>
<dbReference type="EMBL" id="ML119131">
    <property type="protein sequence ID" value="RPB12102.1"/>
    <property type="molecule type" value="Genomic_DNA"/>
</dbReference>
<feature type="region of interest" description="Disordered" evidence="2">
    <location>
        <begin position="48"/>
        <end position="78"/>
    </location>
</feature>
<dbReference type="AlphaFoldDB" id="A0A3N4KS36"/>
<feature type="compositionally biased region" description="Polar residues" evidence="2">
    <location>
        <begin position="62"/>
        <end position="78"/>
    </location>
</feature>
<keyword evidence="1" id="KW-0175">Coiled coil</keyword>
<gene>
    <name evidence="3" type="ORF">P167DRAFT_574761</name>
</gene>
<dbReference type="Proteomes" id="UP000277580">
    <property type="component" value="Unassembled WGS sequence"/>
</dbReference>
<sequence length="78" mass="8622">MPSKDDEADLAKAYKDLAEAEKSAATLEAQLNSLEQKLDDFLAEHDKPTAREGLINKDDTQPPLSTDSKDITQNFKDS</sequence>
<evidence type="ECO:0000256" key="1">
    <source>
        <dbReference type="SAM" id="Coils"/>
    </source>
</evidence>
<dbReference type="OrthoDB" id="5398685at2759"/>
<keyword evidence="4" id="KW-1185">Reference proteome</keyword>
<proteinExistence type="predicted"/>
<evidence type="ECO:0000313" key="3">
    <source>
        <dbReference type="EMBL" id="RPB12102.1"/>
    </source>
</evidence>
<reference evidence="3 4" key="1">
    <citation type="journal article" date="2018" name="Nat. Ecol. Evol.">
        <title>Pezizomycetes genomes reveal the molecular basis of ectomycorrhizal truffle lifestyle.</title>
        <authorList>
            <person name="Murat C."/>
            <person name="Payen T."/>
            <person name="Noel B."/>
            <person name="Kuo A."/>
            <person name="Morin E."/>
            <person name="Chen J."/>
            <person name="Kohler A."/>
            <person name="Krizsan K."/>
            <person name="Balestrini R."/>
            <person name="Da Silva C."/>
            <person name="Montanini B."/>
            <person name="Hainaut M."/>
            <person name="Levati E."/>
            <person name="Barry K.W."/>
            <person name="Belfiori B."/>
            <person name="Cichocki N."/>
            <person name="Clum A."/>
            <person name="Dockter R.B."/>
            <person name="Fauchery L."/>
            <person name="Guy J."/>
            <person name="Iotti M."/>
            <person name="Le Tacon F."/>
            <person name="Lindquist E.A."/>
            <person name="Lipzen A."/>
            <person name="Malagnac F."/>
            <person name="Mello A."/>
            <person name="Molinier V."/>
            <person name="Miyauchi S."/>
            <person name="Poulain J."/>
            <person name="Riccioni C."/>
            <person name="Rubini A."/>
            <person name="Sitrit Y."/>
            <person name="Splivallo R."/>
            <person name="Traeger S."/>
            <person name="Wang M."/>
            <person name="Zifcakova L."/>
            <person name="Wipf D."/>
            <person name="Zambonelli A."/>
            <person name="Paolocci F."/>
            <person name="Nowrousian M."/>
            <person name="Ottonello S."/>
            <person name="Baldrian P."/>
            <person name="Spatafora J.W."/>
            <person name="Henrissat B."/>
            <person name="Nagy L.G."/>
            <person name="Aury J.M."/>
            <person name="Wincker P."/>
            <person name="Grigoriev I.V."/>
            <person name="Bonfante P."/>
            <person name="Martin F.M."/>
        </authorList>
    </citation>
    <scope>NUCLEOTIDE SEQUENCE [LARGE SCALE GENOMIC DNA]</scope>
    <source>
        <strain evidence="3 4">CCBAS932</strain>
    </source>
</reference>
<feature type="coiled-coil region" evidence="1">
    <location>
        <begin position="10"/>
        <end position="44"/>
    </location>
</feature>